<proteinExistence type="predicted"/>
<feature type="transmembrane region" description="Helical" evidence="1">
    <location>
        <begin position="53"/>
        <end position="73"/>
    </location>
</feature>
<protein>
    <submittedName>
        <fullName evidence="2">Uncharacterized protein</fullName>
    </submittedName>
</protein>
<name>A0A8W7Q3I8_ANOCL</name>
<evidence type="ECO:0000256" key="1">
    <source>
        <dbReference type="SAM" id="Phobius"/>
    </source>
</evidence>
<dbReference type="EnsemblMetazoa" id="ACOM042223-RA">
    <property type="protein sequence ID" value="ACOM042223-PA.1"/>
    <property type="gene ID" value="ACOM042223"/>
</dbReference>
<sequence length="118" mass="13271">MYTTFDIWATLARCLARGPSRKECYPPTMQTMASNKQTLNERRSKTSKIRREAIVTIIFGAFMLVRRVALFGYPMRLNMHLSGEQEEIHCAIPFKPSPNEMSAGTAGPFKPLPASSCN</sequence>
<evidence type="ECO:0000313" key="2">
    <source>
        <dbReference type="EnsemblMetazoa" id="ACOM042223-PA.1"/>
    </source>
</evidence>
<keyword evidence="1" id="KW-1133">Transmembrane helix</keyword>
<dbReference type="Proteomes" id="UP000075882">
    <property type="component" value="Unassembled WGS sequence"/>
</dbReference>
<accession>A0A8W7Q3I8</accession>
<reference evidence="2" key="1">
    <citation type="submission" date="2022-08" db="UniProtKB">
        <authorList>
            <consortium name="EnsemblMetazoa"/>
        </authorList>
    </citation>
    <scope>IDENTIFICATION</scope>
</reference>
<dbReference type="AlphaFoldDB" id="A0A8W7Q3I8"/>
<keyword evidence="1" id="KW-0812">Transmembrane</keyword>
<keyword evidence="1" id="KW-0472">Membrane</keyword>
<organism evidence="2">
    <name type="scientific">Anopheles coluzzii</name>
    <name type="common">African malaria mosquito</name>
    <dbReference type="NCBI Taxonomy" id="1518534"/>
    <lineage>
        <taxon>Eukaryota</taxon>
        <taxon>Metazoa</taxon>
        <taxon>Ecdysozoa</taxon>
        <taxon>Arthropoda</taxon>
        <taxon>Hexapoda</taxon>
        <taxon>Insecta</taxon>
        <taxon>Pterygota</taxon>
        <taxon>Neoptera</taxon>
        <taxon>Endopterygota</taxon>
        <taxon>Diptera</taxon>
        <taxon>Nematocera</taxon>
        <taxon>Culicoidea</taxon>
        <taxon>Culicidae</taxon>
        <taxon>Anophelinae</taxon>
        <taxon>Anopheles</taxon>
    </lineage>
</organism>